<feature type="compositionally biased region" description="Low complexity" evidence="1">
    <location>
        <begin position="90"/>
        <end position="99"/>
    </location>
</feature>
<evidence type="ECO:0000256" key="1">
    <source>
        <dbReference type="SAM" id="MobiDB-lite"/>
    </source>
</evidence>
<dbReference type="Gramene" id="Psat07G0369500-T1">
    <property type="protein sequence ID" value="KAI5387698.1"/>
    <property type="gene ID" value="KIW84_073695"/>
</dbReference>
<dbReference type="Proteomes" id="UP001058974">
    <property type="component" value="Chromosome 7"/>
</dbReference>
<organism evidence="2 3">
    <name type="scientific">Pisum sativum</name>
    <name type="common">Garden pea</name>
    <name type="synonym">Lathyrus oleraceus</name>
    <dbReference type="NCBI Taxonomy" id="3888"/>
    <lineage>
        <taxon>Eukaryota</taxon>
        <taxon>Viridiplantae</taxon>
        <taxon>Streptophyta</taxon>
        <taxon>Embryophyta</taxon>
        <taxon>Tracheophyta</taxon>
        <taxon>Spermatophyta</taxon>
        <taxon>Magnoliopsida</taxon>
        <taxon>eudicotyledons</taxon>
        <taxon>Gunneridae</taxon>
        <taxon>Pentapetalae</taxon>
        <taxon>rosids</taxon>
        <taxon>fabids</taxon>
        <taxon>Fabales</taxon>
        <taxon>Fabaceae</taxon>
        <taxon>Papilionoideae</taxon>
        <taxon>50 kb inversion clade</taxon>
        <taxon>NPAAA clade</taxon>
        <taxon>Hologalegina</taxon>
        <taxon>IRL clade</taxon>
        <taxon>Fabeae</taxon>
        <taxon>Lathyrus</taxon>
    </lineage>
</organism>
<comment type="caution">
    <text evidence="2">The sequence shown here is derived from an EMBL/GenBank/DDBJ whole genome shotgun (WGS) entry which is preliminary data.</text>
</comment>
<evidence type="ECO:0000313" key="2">
    <source>
        <dbReference type="EMBL" id="KAI5387698.1"/>
    </source>
</evidence>
<feature type="region of interest" description="Disordered" evidence="1">
    <location>
        <begin position="22"/>
        <end position="151"/>
    </location>
</feature>
<accession>A0A9D4ZYZ6</accession>
<sequence>MEDRRIGKKWVYYDEAATTTFIDISDPSDDDSDDGDWRGDVGKKRGLKSSSVTRKKIRKSSGNASGSETVERPMRSGTGDVVGNVSEKNVGVVGASGVKAKARKKSAPGSSNKKGVVNLGKLDLNVECSNEADGPSRGVRDREGNATGNAEDNIEGIGFFEGLNEFLSSLPILNAMLDDKVKSH</sequence>
<keyword evidence="3" id="KW-1185">Reference proteome</keyword>
<protein>
    <submittedName>
        <fullName evidence="2">Uncharacterized protein</fullName>
    </submittedName>
</protein>
<dbReference type="EMBL" id="JAMSHJ010000007">
    <property type="protein sequence ID" value="KAI5387698.1"/>
    <property type="molecule type" value="Genomic_DNA"/>
</dbReference>
<gene>
    <name evidence="2" type="ORF">KIW84_073695</name>
</gene>
<name>A0A9D4ZYZ6_PEA</name>
<proteinExistence type="predicted"/>
<evidence type="ECO:0000313" key="3">
    <source>
        <dbReference type="Proteomes" id="UP001058974"/>
    </source>
</evidence>
<dbReference type="AlphaFoldDB" id="A0A9D4ZYZ6"/>
<reference evidence="2 3" key="1">
    <citation type="journal article" date="2022" name="Nat. Genet.">
        <title>Improved pea reference genome and pan-genome highlight genomic features and evolutionary characteristics.</title>
        <authorList>
            <person name="Yang T."/>
            <person name="Liu R."/>
            <person name="Luo Y."/>
            <person name="Hu S."/>
            <person name="Wang D."/>
            <person name="Wang C."/>
            <person name="Pandey M.K."/>
            <person name="Ge S."/>
            <person name="Xu Q."/>
            <person name="Li N."/>
            <person name="Li G."/>
            <person name="Huang Y."/>
            <person name="Saxena R.K."/>
            <person name="Ji Y."/>
            <person name="Li M."/>
            <person name="Yan X."/>
            <person name="He Y."/>
            <person name="Liu Y."/>
            <person name="Wang X."/>
            <person name="Xiang C."/>
            <person name="Varshney R.K."/>
            <person name="Ding H."/>
            <person name="Gao S."/>
            <person name="Zong X."/>
        </authorList>
    </citation>
    <scope>NUCLEOTIDE SEQUENCE [LARGE SCALE GENOMIC DNA]</scope>
    <source>
        <strain evidence="2 3">cv. Zhongwan 6</strain>
    </source>
</reference>